<dbReference type="PANTHER" id="PTHR12835">
    <property type="entry name" value="BIOTIN PROTEIN LIGASE"/>
    <property type="match status" value="1"/>
</dbReference>
<feature type="domain" description="BPL/LPL catalytic" evidence="3">
    <location>
        <begin position="123"/>
        <end position="310"/>
    </location>
</feature>
<sequence>MLATWTSFAVRPYLNPLQQVLLLGNTKGFKSSFVVAFSSFSLANSSKSSICKMGSKSGNNYNAGFVNLVSRTPVATPSTWGAGNDFGYHNCVVEGLKLNERPESVQPGLENELFDVRKFFKSHLPADCKYGNVMLYSHTFSSTQDFIKEKCLELPEGTVCVADYQTKARGRGENIWSSPPGCLVFTFKSVVKEGRLLPLMQYIVSLAIVEAIDSFPGFGDTEISIKWPNDIYADRSLKIGGILCESVFKGGVAVVTIGVGINVDNTEPTTCLRSLCSNSNSNRNSEVAVTRESLLAEILKRYEQLHKELVDPKQGFERIRKEYEKRWLHSGQQVTLESNNGLKATINGISSTTGALLATCNSTGEKLELYPDGNRMDFFKGLLTRKLK</sequence>
<keyword evidence="2" id="KW-0436">Ligase</keyword>
<organism evidence="4">
    <name type="scientific">Aplanochytrium stocchinoi</name>
    <dbReference type="NCBI Taxonomy" id="215587"/>
    <lineage>
        <taxon>Eukaryota</taxon>
        <taxon>Sar</taxon>
        <taxon>Stramenopiles</taxon>
        <taxon>Bigyra</taxon>
        <taxon>Labyrinthulomycetes</taxon>
        <taxon>Thraustochytrida</taxon>
        <taxon>Thraustochytriidae</taxon>
        <taxon>Aplanochytrium</taxon>
    </lineage>
</organism>
<dbReference type="AlphaFoldDB" id="A0A7S3V1W9"/>
<accession>A0A7S3V1W9</accession>
<gene>
    <name evidence="4" type="ORF">ASTO00021_LOCUS16524</name>
</gene>
<reference evidence="4" key="1">
    <citation type="submission" date="2021-01" db="EMBL/GenBank/DDBJ databases">
        <authorList>
            <person name="Corre E."/>
            <person name="Pelletier E."/>
            <person name="Niang G."/>
            <person name="Scheremetjew M."/>
            <person name="Finn R."/>
            <person name="Kale V."/>
            <person name="Holt S."/>
            <person name="Cochrane G."/>
            <person name="Meng A."/>
            <person name="Brown T."/>
            <person name="Cohen L."/>
        </authorList>
    </citation>
    <scope>NUCLEOTIDE SEQUENCE</scope>
    <source>
        <strain evidence="4">GSBS06</strain>
    </source>
</reference>
<dbReference type="GO" id="GO:0004077">
    <property type="term" value="F:biotin--[biotin carboxyl-carrier protein] ligase activity"/>
    <property type="evidence" value="ECO:0007669"/>
    <property type="project" value="InterPro"/>
</dbReference>
<dbReference type="InterPro" id="IPR004408">
    <property type="entry name" value="Biotin_CoA_COase_ligase"/>
</dbReference>
<dbReference type="SUPFAM" id="SSF55681">
    <property type="entry name" value="Class II aaRS and biotin synthetases"/>
    <property type="match status" value="1"/>
</dbReference>
<dbReference type="CDD" id="cd16442">
    <property type="entry name" value="BPL"/>
    <property type="match status" value="1"/>
</dbReference>
<dbReference type="PANTHER" id="PTHR12835:SF5">
    <property type="entry name" value="BIOTIN--PROTEIN LIGASE"/>
    <property type="match status" value="1"/>
</dbReference>
<dbReference type="InterPro" id="IPR004143">
    <property type="entry name" value="BPL_LPL_catalytic"/>
</dbReference>
<dbReference type="InterPro" id="IPR045864">
    <property type="entry name" value="aa-tRNA-synth_II/BPL/LPL"/>
</dbReference>
<dbReference type="EMBL" id="HBIN01021552">
    <property type="protein sequence ID" value="CAE0446533.1"/>
    <property type="molecule type" value="Transcribed_RNA"/>
</dbReference>
<dbReference type="PROSITE" id="PS51733">
    <property type="entry name" value="BPL_LPL_CATALYTIC"/>
    <property type="match status" value="1"/>
</dbReference>
<proteinExistence type="inferred from homology"/>
<dbReference type="Pfam" id="PF03099">
    <property type="entry name" value="BPL_LplA_LipB"/>
    <property type="match status" value="1"/>
</dbReference>
<dbReference type="GO" id="GO:0005737">
    <property type="term" value="C:cytoplasm"/>
    <property type="evidence" value="ECO:0007669"/>
    <property type="project" value="TreeGrafter"/>
</dbReference>
<evidence type="ECO:0000259" key="3">
    <source>
        <dbReference type="PROSITE" id="PS51733"/>
    </source>
</evidence>
<evidence type="ECO:0000256" key="2">
    <source>
        <dbReference type="ARBA" id="ARBA00022598"/>
    </source>
</evidence>
<evidence type="ECO:0000313" key="4">
    <source>
        <dbReference type="EMBL" id="CAE0446533.1"/>
    </source>
</evidence>
<name>A0A7S3V1W9_9STRA</name>
<evidence type="ECO:0000256" key="1">
    <source>
        <dbReference type="ARBA" id="ARBA00009934"/>
    </source>
</evidence>
<dbReference type="Gene3D" id="3.30.930.10">
    <property type="entry name" value="Bira Bifunctional Protein, Domain 2"/>
    <property type="match status" value="1"/>
</dbReference>
<dbReference type="NCBIfam" id="TIGR00121">
    <property type="entry name" value="birA_ligase"/>
    <property type="match status" value="1"/>
</dbReference>
<comment type="similarity">
    <text evidence="1">Belongs to the biotin--protein ligase family.</text>
</comment>
<protein>
    <recommendedName>
        <fullName evidence="3">BPL/LPL catalytic domain-containing protein</fullName>
    </recommendedName>
</protein>